<evidence type="ECO:0008006" key="7">
    <source>
        <dbReference type="Google" id="ProtNLM"/>
    </source>
</evidence>
<dbReference type="PRINTS" id="PR00735">
    <property type="entry name" value="GLHYDRLASE8"/>
</dbReference>
<evidence type="ECO:0000256" key="4">
    <source>
        <dbReference type="SAM" id="MobiDB-lite"/>
    </source>
</evidence>
<keyword evidence="6" id="KW-1185">Reference proteome</keyword>
<organism evidence="5 6">
    <name type="scientific">Actinoallomurus liliacearum</name>
    <dbReference type="NCBI Taxonomy" id="1080073"/>
    <lineage>
        <taxon>Bacteria</taxon>
        <taxon>Bacillati</taxon>
        <taxon>Actinomycetota</taxon>
        <taxon>Actinomycetes</taxon>
        <taxon>Streptosporangiales</taxon>
        <taxon>Thermomonosporaceae</taxon>
        <taxon>Actinoallomurus</taxon>
    </lineage>
</organism>
<feature type="region of interest" description="Disordered" evidence="4">
    <location>
        <begin position="355"/>
        <end position="375"/>
    </location>
</feature>
<protein>
    <recommendedName>
        <fullName evidence="7">Endo-1,4-beta-D-glucanase Y</fullName>
    </recommendedName>
</protein>
<dbReference type="InterPro" id="IPR008928">
    <property type="entry name" value="6-hairpin_glycosidase_sf"/>
</dbReference>
<evidence type="ECO:0000313" key="6">
    <source>
        <dbReference type="Proteomes" id="UP001500212"/>
    </source>
</evidence>
<name>A0ABP8TJZ1_9ACTN</name>
<evidence type="ECO:0000256" key="2">
    <source>
        <dbReference type="ARBA" id="ARBA00022801"/>
    </source>
</evidence>
<keyword evidence="3" id="KW-0326">Glycosidase</keyword>
<evidence type="ECO:0000313" key="5">
    <source>
        <dbReference type="EMBL" id="GAA4610078.1"/>
    </source>
</evidence>
<sequence>MPDRRRSVPSEEPAMFHRTARTTAMATVVAALSLLPITMTGPVAGASTADLRPDRAAAVPAHPFPAHVTYRTGVLPSASQSARDAAVKKQYDSWKSKYLRAACGGYLVYATGDAPNKGTVSEAQGYGMNIVPLMAGYDANAQTEFDGLWHVASTHRDSQGMMQWKIDGSSCKYADSGTPDAATDGDLDVGYGLILADRQWGGYATAAKDWLAKLYAADVAPDGHLKCEDDGPDTDTRPSDHMLDHLRAFAAYDPAHDWNKVVTRTEAVIQEFTAKYSPTANLLSDFVVNANTTGPKPAPADYQESQPDNIVGYNSVRVPWHIGTDALLYGSSVSVGVATKESASYKSHAGGDPAKIYPHTKLDGTPTQTDDQSEAANDPVGVAAMAAGDQGWTDKLWNFLATNPYGDTYYGETIKMLVYIVMAGDYWSPAA</sequence>
<dbReference type="InterPro" id="IPR002037">
    <property type="entry name" value="Glyco_hydro_8"/>
</dbReference>
<accession>A0ABP8TJZ1</accession>
<dbReference type="Proteomes" id="UP001500212">
    <property type="component" value="Unassembled WGS sequence"/>
</dbReference>
<proteinExistence type="inferred from homology"/>
<reference evidence="6" key="1">
    <citation type="journal article" date="2019" name="Int. J. Syst. Evol. Microbiol.">
        <title>The Global Catalogue of Microorganisms (GCM) 10K type strain sequencing project: providing services to taxonomists for standard genome sequencing and annotation.</title>
        <authorList>
            <consortium name="The Broad Institute Genomics Platform"/>
            <consortium name="The Broad Institute Genome Sequencing Center for Infectious Disease"/>
            <person name="Wu L."/>
            <person name="Ma J."/>
        </authorList>
    </citation>
    <scope>NUCLEOTIDE SEQUENCE [LARGE SCALE GENOMIC DNA]</scope>
    <source>
        <strain evidence="6">JCM 17938</strain>
    </source>
</reference>
<dbReference type="SUPFAM" id="SSF48208">
    <property type="entry name" value="Six-hairpin glycosidases"/>
    <property type="match status" value="1"/>
</dbReference>
<comment type="similarity">
    <text evidence="1">Belongs to the glycosyl hydrolase 8 (cellulase D) family.</text>
</comment>
<dbReference type="EMBL" id="BAABHJ010000011">
    <property type="protein sequence ID" value="GAA4610078.1"/>
    <property type="molecule type" value="Genomic_DNA"/>
</dbReference>
<comment type="caution">
    <text evidence="5">The sequence shown here is derived from an EMBL/GenBank/DDBJ whole genome shotgun (WGS) entry which is preliminary data.</text>
</comment>
<dbReference type="Gene3D" id="1.50.10.10">
    <property type="match status" value="1"/>
</dbReference>
<evidence type="ECO:0000256" key="1">
    <source>
        <dbReference type="ARBA" id="ARBA00009209"/>
    </source>
</evidence>
<dbReference type="InterPro" id="IPR012341">
    <property type="entry name" value="6hp_glycosidase-like_sf"/>
</dbReference>
<keyword evidence="2" id="KW-0378">Hydrolase</keyword>
<gene>
    <name evidence="5" type="ORF">GCM10023195_41110</name>
</gene>
<dbReference type="Pfam" id="PF01270">
    <property type="entry name" value="Glyco_hydro_8"/>
    <property type="match status" value="1"/>
</dbReference>
<evidence type="ECO:0000256" key="3">
    <source>
        <dbReference type="ARBA" id="ARBA00023295"/>
    </source>
</evidence>